<evidence type="ECO:0000256" key="7">
    <source>
        <dbReference type="SAM" id="Phobius"/>
    </source>
</evidence>
<dbReference type="InterPro" id="IPR050993">
    <property type="entry name" value="Isochorismatase_domain"/>
</dbReference>
<feature type="transmembrane region" description="Helical" evidence="7">
    <location>
        <begin position="366"/>
        <end position="390"/>
    </location>
</feature>
<comment type="subcellular location">
    <subcellularLocation>
        <location evidence="1">Membrane</location>
        <topology evidence="1">Multi-pass membrane protein</topology>
    </subcellularLocation>
</comment>
<evidence type="ECO:0000256" key="6">
    <source>
        <dbReference type="ARBA" id="ARBA00023136"/>
    </source>
</evidence>
<organism evidence="9 10">
    <name type="scientific">Durusdinium trenchii</name>
    <dbReference type="NCBI Taxonomy" id="1381693"/>
    <lineage>
        <taxon>Eukaryota</taxon>
        <taxon>Sar</taxon>
        <taxon>Alveolata</taxon>
        <taxon>Dinophyceae</taxon>
        <taxon>Suessiales</taxon>
        <taxon>Symbiodiniaceae</taxon>
        <taxon>Durusdinium</taxon>
    </lineage>
</organism>
<comment type="caution">
    <text evidence="9">The sequence shown here is derived from an EMBL/GenBank/DDBJ whole genome shotgun (WGS) entry which is preliminary data.</text>
</comment>
<evidence type="ECO:0000313" key="9">
    <source>
        <dbReference type="EMBL" id="CAK9036319.1"/>
    </source>
</evidence>
<proteinExistence type="inferred from homology"/>
<keyword evidence="6 7" id="KW-0472">Membrane</keyword>
<name>A0ABP0LCL2_9DINO</name>
<evidence type="ECO:0000259" key="8">
    <source>
        <dbReference type="PROSITE" id="PS50805"/>
    </source>
</evidence>
<dbReference type="InterPro" id="IPR027417">
    <property type="entry name" value="P-loop_NTPase"/>
</dbReference>
<dbReference type="Pfam" id="PF00857">
    <property type="entry name" value="Isochorismatase"/>
    <property type="match status" value="1"/>
</dbReference>
<dbReference type="InterPro" id="IPR001806">
    <property type="entry name" value="Small_GTPase"/>
</dbReference>
<feature type="transmembrane region" description="Helical" evidence="7">
    <location>
        <begin position="341"/>
        <end position="360"/>
    </location>
</feature>
<dbReference type="EMBL" id="CAXAMM010015446">
    <property type="protein sequence ID" value="CAK9036319.1"/>
    <property type="molecule type" value="Genomic_DNA"/>
</dbReference>
<keyword evidence="4 7" id="KW-0812">Transmembrane</keyword>
<feature type="transmembrane region" description="Helical" evidence="7">
    <location>
        <begin position="402"/>
        <end position="422"/>
    </location>
</feature>
<dbReference type="SUPFAM" id="SSF52540">
    <property type="entry name" value="P-loop containing nucleoside triphosphate hydrolases"/>
    <property type="match status" value="1"/>
</dbReference>
<evidence type="ECO:0000256" key="1">
    <source>
        <dbReference type="ARBA" id="ARBA00004141"/>
    </source>
</evidence>
<feature type="transmembrane region" description="Helical" evidence="7">
    <location>
        <begin position="456"/>
        <end position="473"/>
    </location>
</feature>
<keyword evidence="5 7" id="KW-1133">Transmembrane helix</keyword>
<accession>A0ABP0LCL2</accession>
<dbReference type="PANTHER" id="PTHR14119">
    <property type="entry name" value="HYDROLASE"/>
    <property type="match status" value="1"/>
</dbReference>
<dbReference type="Gene3D" id="3.40.50.300">
    <property type="entry name" value="P-loop containing nucleotide triphosphate hydrolases"/>
    <property type="match status" value="1"/>
</dbReference>
<dbReference type="CDD" id="cd01012">
    <property type="entry name" value="YcaC_related"/>
    <property type="match status" value="1"/>
</dbReference>
<dbReference type="Gene3D" id="3.40.50.850">
    <property type="entry name" value="Isochorismatase-like"/>
    <property type="match status" value="1"/>
</dbReference>
<evidence type="ECO:0000256" key="5">
    <source>
        <dbReference type="ARBA" id="ARBA00022989"/>
    </source>
</evidence>
<dbReference type="PROSITE" id="PS50805">
    <property type="entry name" value="KRAB"/>
    <property type="match status" value="1"/>
</dbReference>
<gene>
    <name evidence="9" type="ORF">SCF082_LOCUS21677</name>
</gene>
<dbReference type="InterPro" id="IPR000868">
    <property type="entry name" value="Isochorismatase-like_dom"/>
</dbReference>
<dbReference type="Pfam" id="PF00071">
    <property type="entry name" value="Ras"/>
    <property type="match status" value="1"/>
</dbReference>
<dbReference type="InterPro" id="IPR036380">
    <property type="entry name" value="Isochorismatase-like_sf"/>
</dbReference>
<dbReference type="Pfam" id="PF04893">
    <property type="entry name" value="Yip1"/>
    <property type="match status" value="1"/>
</dbReference>
<evidence type="ECO:0000256" key="3">
    <source>
        <dbReference type="ARBA" id="ARBA00010596"/>
    </source>
</evidence>
<dbReference type="SUPFAM" id="SSF52499">
    <property type="entry name" value="Isochorismatase-like hydrolases"/>
    <property type="match status" value="1"/>
</dbReference>
<dbReference type="Proteomes" id="UP001642464">
    <property type="component" value="Unassembled WGS sequence"/>
</dbReference>
<dbReference type="InterPro" id="IPR006977">
    <property type="entry name" value="Yip1_dom"/>
</dbReference>
<dbReference type="SMART" id="SM00175">
    <property type="entry name" value="RAB"/>
    <property type="match status" value="1"/>
</dbReference>
<dbReference type="InterPro" id="IPR001909">
    <property type="entry name" value="KRAB"/>
</dbReference>
<dbReference type="PANTHER" id="PTHR14119:SF3">
    <property type="entry name" value="ISOCHORISMATASE DOMAIN-CONTAINING PROTEIN 2"/>
    <property type="match status" value="1"/>
</dbReference>
<protein>
    <submittedName>
        <fullName evidence="9">Isochorismatase domain-containing protein 1</fullName>
    </submittedName>
</protein>
<evidence type="ECO:0000256" key="2">
    <source>
        <dbReference type="ARBA" id="ARBA00006336"/>
    </source>
</evidence>
<sequence length="475" mass="52686">MAYPATHPQTAKVGGHEEAEAHLGRLHEASTTFLLCDVQEKFRPVIDQMSQVILASKAMLEAAKVMSIPVIVTEQYPKALGHTVEELDISQAKVFEKTNFSMCTHEFLQYFVGLQRKDVVIFGVETHVCVQQTALDLTSRGIQVHVIADGCSSQRTLDRQVAFDRLRQAGCYVTTMESVLFELLRSKDAPEFKAISGIVKAYGESLKKLVHEARTVTVGVEFGSRTVEVAGCRVKLQCWDTAGQDRFRSIIRSYYRGAAGMGDDDTGAVSLQRLRETPPPGVPNFQGGQDESLMDRSRCTLDEPVSETIMRDLRSVAQKLMYVMMPMNSTDQGRRLRDWDLWGPLLLCLALGLILSGQAADSTQASYAFADIFVTVWVGSGVVTLNALLLRGKVSFFQTVCVLGYCIFPLVVSAFCAMLLHIDWLKLLFVLAGLAWSGKASLTFVTELVPEDKKLLGIYPVWLFYCAIAWMILLA</sequence>
<comment type="similarity">
    <text evidence="2">Belongs to the isochorismatase family.</text>
</comment>
<reference evidence="9 10" key="1">
    <citation type="submission" date="2024-02" db="EMBL/GenBank/DDBJ databases">
        <authorList>
            <person name="Chen Y."/>
            <person name="Shah S."/>
            <person name="Dougan E. K."/>
            <person name="Thang M."/>
            <person name="Chan C."/>
        </authorList>
    </citation>
    <scope>NUCLEOTIDE SEQUENCE [LARGE SCALE GENOMIC DNA]</scope>
</reference>
<keyword evidence="10" id="KW-1185">Reference proteome</keyword>
<feature type="domain" description="KRAB" evidence="8">
    <location>
        <begin position="222"/>
        <end position="304"/>
    </location>
</feature>
<comment type="similarity">
    <text evidence="3">Belongs to the YIP1 family.</text>
</comment>
<evidence type="ECO:0000256" key="4">
    <source>
        <dbReference type="ARBA" id="ARBA00022692"/>
    </source>
</evidence>
<evidence type="ECO:0000313" key="10">
    <source>
        <dbReference type="Proteomes" id="UP001642464"/>
    </source>
</evidence>